<accession>A0A0A1UGL5</accession>
<proteinExistence type="predicted"/>
<dbReference type="Proteomes" id="UP000014680">
    <property type="component" value="Unassembled WGS sequence"/>
</dbReference>
<evidence type="ECO:0000313" key="1">
    <source>
        <dbReference type="EMBL" id="ELP94989.1"/>
    </source>
</evidence>
<keyword evidence="2" id="KW-1185">Reference proteome</keyword>
<dbReference type="VEuPathDB" id="AmoebaDB:EIN_251730"/>
<reference evidence="1 2" key="1">
    <citation type="submission" date="2012-10" db="EMBL/GenBank/DDBJ databases">
        <authorList>
            <person name="Zafar N."/>
            <person name="Inman J."/>
            <person name="Hall N."/>
            <person name="Lorenzi H."/>
            <person name="Caler E."/>
        </authorList>
    </citation>
    <scope>NUCLEOTIDE SEQUENCE [LARGE SCALE GENOMIC DNA]</scope>
    <source>
        <strain evidence="1 2">IP1</strain>
    </source>
</reference>
<dbReference type="GeneID" id="14893845"/>
<evidence type="ECO:0000313" key="2">
    <source>
        <dbReference type="Proteomes" id="UP000014680"/>
    </source>
</evidence>
<dbReference type="EMBL" id="KB206169">
    <property type="protein sequence ID" value="ELP94989.1"/>
    <property type="molecule type" value="Genomic_DNA"/>
</dbReference>
<feature type="non-terminal residue" evidence="1">
    <location>
        <position position="342"/>
    </location>
</feature>
<sequence length="342" mass="40039">MSTTPLRFLHTFSSHVNQEANIHTNHPPLKRTIKKGTRNNKKKIKRNVKSTQYMEEVSIQQITTNQLILQTTQSEVNQLTQRSLTNSQNNSQSTHIAQSQQSVNLIPQTLHIQQIFQHQNIQNTHNINPDNSIHNSQYNEATQTTYQATEHPQPLLTMVETQKQPSHNNTLIALQRSLIVNEEEFEEYHTGDTPTRQRRRSENEIDYNAEITIESTYPTKPTSNEKRLNYPIKVFLKRTSSTIVDLTGFTNDEFDDIFDIILYNGRWDAVNRKYVKQRIDLNILSVNENQILNSKELFLLLLTFLKHAFDYKTLYDIFDYRKRSNISEEKQICKNSKISFIS</sequence>
<dbReference type="KEGG" id="eiv:EIN_251730"/>
<organism evidence="1 2">
    <name type="scientific">Entamoeba invadens IP1</name>
    <dbReference type="NCBI Taxonomy" id="370355"/>
    <lineage>
        <taxon>Eukaryota</taxon>
        <taxon>Amoebozoa</taxon>
        <taxon>Evosea</taxon>
        <taxon>Archamoebae</taxon>
        <taxon>Mastigamoebida</taxon>
        <taxon>Entamoebidae</taxon>
        <taxon>Entamoeba</taxon>
    </lineage>
</organism>
<dbReference type="AlphaFoldDB" id="A0A0A1UGL5"/>
<gene>
    <name evidence="1" type="ORF">EIN_251730</name>
</gene>
<dbReference type="RefSeq" id="XP_004261760.1">
    <property type="nucleotide sequence ID" value="XM_004261712.1"/>
</dbReference>
<protein>
    <submittedName>
        <fullName evidence="1">Uncharacterized protein</fullName>
    </submittedName>
</protein>
<name>A0A0A1UGL5_ENTIV</name>